<gene>
    <name evidence="3" type="ORF">CLOSAC_13780</name>
</gene>
<comment type="caution">
    <text evidence="3">The sequence shown here is derived from an EMBL/GenBank/DDBJ whole genome shotgun (WGS) entry which is preliminary data.</text>
</comment>
<evidence type="ECO:0000259" key="2">
    <source>
        <dbReference type="Pfam" id="PF20282"/>
    </source>
</evidence>
<organism evidence="3 4">
    <name type="scientific">Clostridium saccharobutylicum</name>
    <dbReference type="NCBI Taxonomy" id="169679"/>
    <lineage>
        <taxon>Bacteria</taxon>
        <taxon>Bacillati</taxon>
        <taxon>Bacillota</taxon>
        <taxon>Clostridia</taxon>
        <taxon>Eubacteriales</taxon>
        <taxon>Clostridiaceae</taxon>
        <taxon>Clostridium</taxon>
    </lineage>
</organism>
<dbReference type="GO" id="GO:0004519">
    <property type="term" value="F:endonuclease activity"/>
    <property type="evidence" value="ECO:0007669"/>
    <property type="project" value="InterPro"/>
</dbReference>
<dbReference type="RefSeq" id="WP_077864754.1">
    <property type="nucleotide sequence ID" value="NZ_LZYZ01000002.1"/>
</dbReference>
<dbReference type="GO" id="GO:0003677">
    <property type="term" value="F:DNA binding"/>
    <property type="evidence" value="ECO:0007669"/>
    <property type="project" value="InterPro"/>
</dbReference>
<dbReference type="GO" id="GO:0009307">
    <property type="term" value="P:DNA restriction-modification system"/>
    <property type="evidence" value="ECO:0007669"/>
    <property type="project" value="InterPro"/>
</dbReference>
<evidence type="ECO:0000313" key="3">
    <source>
        <dbReference type="EMBL" id="OOM14498.1"/>
    </source>
</evidence>
<dbReference type="SUPFAM" id="SSF52980">
    <property type="entry name" value="Restriction endonuclease-like"/>
    <property type="match status" value="1"/>
</dbReference>
<proteinExistence type="predicted"/>
<evidence type="ECO:0000259" key="1">
    <source>
        <dbReference type="Pfam" id="PF04471"/>
    </source>
</evidence>
<dbReference type="InterPro" id="IPR011335">
    <property type="entry name" value="Restrct_endonuc-II-like"/>
</dbReference>
<dbReference type="InterPro" id="IPR007560">
    <property type="entry name" value="Restrct_endonuc_IV_Mrr"/>
</dbReference>
<sequence length="363" mass="43074">MIVTTFNLMQINKMEPLDDKSIFQSVIPPLQRVKEFSDEGFEEFIAEWAVACAKTKYKDVYRIGGAGDKGRDVIAEYENGEFDYYQCKKYSSQLQPSQYWLEFGKLCYFVYNKDIPMPKKYYIIASHDLSKKMRSLLDNKEDIRSGLIREWENKCSKHLIENKTINLTSEFLTFIQNFNFNIIDTYSMNTIIEEHRHTHYFYFRFGGNIKPKRNIIIEPPTDIENSERKYLKKILEAYSENKNEDINFKSINKFSDLLKDFSSRRQEYYSAESLKRCIRDIFSNENEFEVLKTEMFSGISDFVQFDFKDGFDKLKKTMHEATRVNLSISRVDNDLHFVGNTDKKGICHHLANQDSINWRTRNE</sequence>
<accession>A0A1S8NDM6</accession>
<dbReference type="Pfam" id="PF20282">
    <property type="entry name" value="CTD6"/>
    <property type="match status" value="1"/>
</dbReference>
<dbReference type="Pfam" id="PF04471">
    <property type="entry name" value="Mrr_cat"/>
    <property type="match status" value="1"/>
</dbReference>
<dbReference type="Proteomes" id="UP000191154">
    <property type="component" value="Unassembled WGS sequence"/>
</dbReference>
<feature type="domain" description="ABC-three component systems C-terminal" evidence="2">
    <location>
        <begin position="227"/>
        <end position="358"/>
    </location>
</feature>
<feature type="domain" description="Restriction endonuclease type IV Mrr" evidence="1">
    <location>
        <begin position="34"/>
        <end position="95"/>
    </location>
</feature>
<evidence type="ECO:0000313" key="4">
    <source>
        <dbReference type="Proteomes" id="UP000191154"/>
    </source>
</evidence>
<reference evidence="3 4" key="1">
    <citation type="submission" date="2016-05" db="EMBL/GenBank/DDBJ databases">
        <title>Microbial solvent formation.</title>
        <authorList>
            <person name="Poehlein A."/>
            <person name="Montoya Solano J.D."/>
            <person name="Flitsch S."/>
            <person name="Krabben P."/>
            <person name="Duerre P."/>
            <person name="Daniel R."/>
        </authorList>
    </citation>
    <scope>NUCLEOTIDE SEQUENCE [LARGE SCALE GENOMIC DNA]</scope>
    <source>
        <strain evidence="3 4">L1-8</strain>
    </source>
</reference>
<protein>
    <submittedName>
        <fullName evidence="3">Uncharacterized protein</fullName>
    </submittedName>
</protein>
<dbReference type="AlphaFoldDB" id="A0A1S8NDM6"/>
<dbReference type="EMBL" id="LZYZ01000002">
    <property type="protein sequence ID" value="OOM14498.1"/>
    <property type="molecule type" value="Genomic_DNA"/>
</dbReference>
<name>A0A1S8NDM6_CLOSA</name>
<dbReference type="InterPro" id="IPR046914">
    <property type="entry name" value="ABC-3C_CTD6"/>
</dbReference>